<accession>A0A7M7NEV4</accession>
<dbReference type="InterPro" id="IPR013783">
    <property type="entry name" value="Ig-like_fold"/>
</dbReference>
<evidence type="ECO:0000259" key="8">
    <source>
        <dbReference type="PROSITE" id="PS50835"/>
    </source>
</evidence>
<evidence type="ECO:0000256" key="2">
    <source>
        <dbReference type="ARBA" id="ARBA00022729"/>
    </source>
</evidence>
<name>A0A7M7NEV4_STRPU</name>
<evidence type="ECO:0000313" key="9">
    <source>
        <dbReference type="EnsemblMetazoa" id="XP_030834686"/>
    </source>
</evidence>
<evidence type="ECO:0000256" key="4">
    <source>
        <dbReference type="ARBA" id="ARBA00022889"/>
    </source>
</evidence>
<keyword evidence="6" id="KW-1015">Disulfide bond</keyword>
<dbReference type="EnsemblMetazoa" id="XM_030978826">
    <property type="protein sequence ID" value="XP_030834686"/>
    <property type="gene ID" value="LOC115921386"/>
</dbReference>
<dbReference type="InterPro" id="IPR007110">
    <property type="entry name" value="Ig-like_dom"/>
</dbReference>
<keyword evidence="4" id="KW-0130">Cell adhesion</keyword>
<keyword evidence="10" id="KW-1185">Reference proteome</keyword>
<organism evidence="9 10">
    <name type="scientific">Strongylocentrotus purpuratus</name>
    <name type="common">Purple sea urchin</name>
    <dbReference type="NCBI Taxonomy" id="7668"/>
    <lineage>
        <taxon>Eukaryota</taxon>
        <taxon>Metazoa</taxon>
        <taxon>Echinodermata</taxon>
        <taxon>Eleutherozoa</taxon>
        <taxon>Echinozoa</taxon>
        <taxon>Echinoidea</taxon>
        <taxon>Euechinoidea</taxon>
        <taxon>Echinacea</taxon>
        <taxon>Camarodonta</taxon>
        <taxon>Echinidea</taxon>
        <taxon>Strongylocentrotidae</taxon>
        <taxon>Strongylocentrotus</taxon>
    </lineage>
</organism>
<proteinExistence type="predicted"/>
<dbReference type="InterPro" id="IPR013162">
    <property type="entry name" value="CD80_C2-set"/>
</dbReference>
<feature type="domain" description="Ig-like" evidence="8">
    <location>
        <begin position="34"/>
        <end position="129"/>
    </location>
</feature>
<keyword evidence="2" id="KW-0732">Signal</keyword>
<dbReference type="KEGG" id="spu:115921386"/>
<dbReference type="OrthoDB" id="10006996at2759"/>
<sequence length="232" mass="24339">MTIENAEVEDDGGYRCGIPTDSNGNTLDLVIEVASTVTLSLASIVTDNEDMYVATCDAVGGKPQETITWTLNGVTQTDGNGNTIVDTNPTATAPLSNSKSEFTFPATLENYRQTLVCEVSGHDVLTELNGDKSIDLDIHASPSADTTVNVAYVTQGTGITVSCTALIQPSPAMRIYSIFSNGAPIHESMEGGNTVSVSDPEEGTNYTCMAGNYLGNTPLSAAVTYDPSSKSF</sequence>
<keyword evidence="3" id="KW-0677">Repeat</keyword>
<dbReference type="AlphaFoldDB" id="A0A7M7NEV4"/>
<dbReference type="GO" id="GO:0007155">
    <property type="term" value="P:cell adhesion"/>
    <property type="evidence" value="ECO:0007669"/>
    <property type="project" value="UniProtKB-KW"/>
</dbReference>
<dbReference type="PANTHER" id="PTHR23277:SF108">
    <property type="entry name" value="FASCICLIN-3"/>
    <property type="match status" value="1"/>
</dbReference>
<reference evidence="9" key="2">
    <citation type="submission" date="2021-01" db="UniProtKB">
        <authorList>
            <consortium name="EnsemblMetazoa"/>
        </authorList>
    </citation>
    <scope>IDENTIFICATION</scope>
</reference>
<evidence type="ECO:0000256" key="1">
    <source>
        <dbReference type="ARBA" id="ARBA00004370"/>
    </source>
</evidence>
<dbReference type="GO" id="GO:0016020">
    <property type="term" value="C:membrane"/>
    <property type="evidence" value="ECO:0007669"/>
    <property type="project" value="UniProtKB-SubCell"/>
</dbReference>
<evidence type="ECO:0000313" key="10">
    <source>
        <dbReference type="Proteomes" id="UP000007110"/>
    </source>
</evidence>
<evidence type="ECO:0000256" key="5">
    <source>
        <dbReference type="ARBA" id="ARBA00023136"/>
    </source>
</evidence>
<dbReference type="Proteomes" id="UP000007110">
    <property type="component" value="Unassembled WGS sequence"/>
</dbReference>
<keyword evidence="7" id="KW-0325">Glycoprotein</keyword>
<dbReference type="InterPro" id="IPR036179">
    <property type="entry name" value="Ig-like_dom_sf"/>
</dbReference>
<reference evidence="10" key="1">
    <citation type="submission" date="2015-02" db="EMBL/GenBank/DDBJ databases">
        <title>Genome sequencing for Strongylocentrotus purpuratus.</title>
        <authorList>
            <person name="Murali S."/>
            <person name="Liu Y."/>
            <person name="Vee V."/>
            <person name="English A."/>
            <person name="Wang M."/>
            <person name="Skinner E."/>
            <person name="Han Y."/>
            <person name="Muzny D.M."/>
            <person name="Worley K.C."/>
            <person name="Gibbs R.A."/>
        </authorList>
    </citation>
    <scope>NUCLEOTIDE SEQUENCE</scope>
</reference>
<protein>
    <recommendedName>
        <fullName evidence="8">Ig-like domain-containing protein</fullName>
    </recommendedName>
</protein>
<feature type="domain" description="Ig-like" evidence="8">
    <location>
        <begin position="142"/>
        <end position="224"/>
    </location>
</feature>
<keyword evidence="5" id="KW-0472">Membrane</keyword>
<dbReference type="GeneID" id="115921386"/>
<evidence type="ECO:0000256" key="6">
    <source>
        <dbReference type="ARBA" id="ARBA00023157"/>
    </source>
</evidence>
<dbReference type="RefSeq" id="XP_030834686.1">
    <property type="nucleotide sequence ID" value="XM_030978826.1"/>
</dbReference>
<dbReference type="PROSITE" id="PS50835">
    <property type="entry name" value="IG_LIKE"/>
    <property type="match status" value="2"/>
</dbReference>
<comment type="subcellular location">
    <subcellularLocation>
        <location evidence="1">Membrane</location>
    </subcellularLocation>
</comment>
<dbReference type="Gene3D" id="2.60.40.10">
    <property type="entry name" value="Immunoglobulins"/>
    <property type="match status" value="2"/>
</dbReference>
<dbReference type="SUPFAM" id="SSF48726">
    <property type="entry name" value="Immunoglobulin"/>
    <property type="match status" value="2"/>
</dbReference>
<dbReference type="Pfam" id="PF08205">
    <property type="entry name" value="C2-set_2"/>
    <property type="match status" value="1"/>
</dbReference>
<dbReference type="InterPro" id="IPR051427">
    <property type="entry name" value="Nectin/Nectin-like"/>
</dbReference>
<dbReference type="InParanoid" id="A0A7M7NEV4"/>
<evidence type="ECO:0000256" key="7">
    <source>
        <dbReference type="ARBA" id="ARBA00023180"/>
    </source>
</evidence>
<evidence type="ECO:0000256" key="3">
    <source>
        <dbReference type="ARBA" id="ARBA00022737"/>
    </source>
</evidence>
<dbReference type="PANTHER" id="PTHR23277">
    <property type="entry name" value="NECTIN-RELATED"/>
    <property type="match status" value="1"/>
</dbReference>